<dbReference type="EMBL" id="CM000364">
    <property type="protein sequence ID" value="EDX11909.1"/>
    <property type="molecule type" value="Genomic_DNA"/>
</dbReference>
<sequence>MYSLQHPQIDECFLNSESTVEEVVRLLENVQVPNEEEAEGQEKAERIPKSPTETEQSFIITGRKYPIPVISAPTSSKEKSKPRTFSRIDRSKDRFPFMRQVEMDLDQRSKARLERERVAQNFRKLGNAEYRKGNYESAMKMYTEAIENIRDSHILYINRALCFIKSGKFKRGIVDCDFVLNKLDEKNLRAWMYRAMAYKGLNDESNFENCSGRHTGHILRSPHPVAATLDEGKQFDGGNQSSFTLCQLTAPWCRVKLRSLFVPGPGLGQDSGPENGDRRPYCEKLTLGSEMPVHSKKY</sequence>
<dbReference type="Bgee" id="FBgn0191018">
    <property type="expression patterns" value="Expressed in female reproductive system"/>
</dbReference>
<evidence type="ECO:0000256" key="2">
    <source>
        <dbReference type="SAM" id="MobiDB-lite"/>
    </source>
</evidence>
<dbReference type="HOGENOM" id="CLU_081403_1_0_1"/>
<organism evidence="3 4">
    <name type="scientific">Drosophila simulans</name>
    <name type="common">Fruit fly</name>
    <dbReference type="NCBI Taxonomy" id="7240"/>
    <lineage>
        <taxon>Eukaryota</taxon>
        <taxon>Metazoa</taxon>
        <taxon>Ecdysozoa</taxon>
        <taxon>Arthropoda</taxon>
        <taxon>Hexapoda</taxon>
        <taxon>Insecta</taxon>
        <taxon>Pterygota</taxon>
        <taxon>Neoptera</taxon>
        <taxon>Endopterygota</taxon>
        <taxon>Diptera</taxon>
        <taxon>Brachycera</taxon>
        <taxon>Muscomorpha</taxon>
        <taxon>Ephydroidea</taxon>
        <taxon>Drosophilidae</taxon>
        <taxon>Drosophila</taxon>
        <taxon>Sophophora</taxon>
    </lineage>
</organism>
<gene>
    <name evidence="3" type="primary">Dsim\GD19523</name>
    <name evidence="3" type="ORF">Dsim_GD19523</name>
</gene>
<dbReference type="InterPro" id="IPR043195">
    <property type="entry name" value="TTC12"/>
</dbReference>
<dbReference type="SUPFAM" id="SSF48452">
    <property type="entry name" value="TPR-like"/>
    <property type="match status" value="1"/>
</dbReference>
<dbReference type="GO" id="GO:0007288">
    <property type="term" value="P:sperm axoneme assembly"/>
    <property type="evidence" value="ECO:0007669"/>
    <property type="project" value="TreeGrafter"/>
</dbReference>
<dbReference type="SMART" id="SM00028">
    <property type="entry name" value="TPR"/>
    <property type="match status" value="2"/>
</dbReference>
<dbReference type="GO" id="GO:0005737">
    <property type="term" value="C:cytoplasm"/>
    <property type="evidence" value="ECO:0007669"/>
    <property type="project" value="TreeGrafter"/>
</dbReference>
<dbReference type="PROSITE" id="PS50005">
    <property type="entry name" value="TPR"/>
    <property type="match status" value="1"/>
</dbReference>
<dbReference type="InterPro" id="IPR019734">
    <property type="entry name" value="TPR_rpt"/>
</dbReference>
<dbReference type="OMA" id="CVKYARK"/>
<dbReference type="Proteomes" id="UP000000304">
    <property type="component" value="Chromosome 3R"/>
</dbReference>
<protein>
    <submittedName>
        <fullName evidence="3">GD19523</fullName>
    </submittedName>
</protein>
<evidence type="ECO:0000256" key="1">
    <source>
        <dbReference type="PROSITE-ProRule" id="PRU00339"/>
    </source>
</evidence>
<dbReference type="SMR" id="B4QYW9"/>
<dbReference type="STRING" id="7240.B4QYW9"/>
<proteinExistence type="predicted"/>
<evidence type="ECO:0000313" key="4">
    <source>
        <dbReference type="Proteomes" id="UP000000304"/>
    </source>
</evidence>
<feature type="repeat" description="TPR" evidence="1">
    <location>
        <begin position="119"/>
        <end position="152"/>
    </location>
</feature>
<dbReference type="PhylomeDB" id="B4QYW9"/>
<keyword evidence="4" id="KW-1185">Reference proteome</keyword>
<feature type="region of interest" description="Disordered" evidence="2">
    <location>
        <begin position="32"/>
        <end position="56"/>
    </location>
</feature>
<dbReference type="PANTHER" id="PTHR46540">
    <property type="entry name" value="TETRATRICOPEPTIDE REPEAT PROTEIN 12"/>
    <property type="match status" value="1"/>
</dbReference>
<name>B4QYW9_DROSI</name>
<dbReference type="Gene3D" id="1.25.40.10">
    <property type="entry name" value="Tetratricopeptide repeat domain"/>
    <property type="match status" value="1"/>
</dbReference>
<dbReference type="GO" id="GO:0070286">
    <property type="term" value="P:axonemal dynein complex assembly"/>
    <property type="evidence" value="ECO:0007669"/>
    <property type="project" value="TreeGrafter"/>
</dbReference>
<reference evidence="3 4" key="1">
    <citation type="journal article" date="2007" name="Nature">
        <title>Evolution of genes and genomes on the Drosophila phylogeny.</title>
        <authorList>
            <consortium name="Drosophila 12 Genomes Consortium"/>
            <person name="Clark A.G."/>
            <person name="Eisen M.B."/>
            <person name="Smith D.R."/>
            <person name="Bergman C.M."/>
            <person name="Oliver B."/>
            <person name="Markow T.A."/>
            <person name="Kaufman T.C."/>
            <person name="Kellis M."/>
            <person name="Gelbart W."/>
            <person name="Iyer V.N."/>
            <person name="Pollard D.A."/>
            <person name="Sackton T.B."/>
            <person name="Larracuente A.M."/>
            <person name="Singh N.D."/>
            <person name="Abad J.P."/>
            <person name="Abt D.N."/>
            <person name="Adryan B."/>
            <person name="Aguade M."/>
            <person name="Akashi H."/>
            <person name="Anderson W.W."/>
            <person name="Aquadro C.F."/>
            <person name="Ardell D.H."/>
            <person name="Arguello R."/>
            <person name="Artieri C.G."/>
            <person name="Barbash D.A."/>
            <person name="Barker D."/>
            <person name="Barsanti P."/>
            <person name="Batterham P."/>
            <person name="Batzoglou S."/>
            <person name="Begun D."/>
            <person name="Bhutkar A."/>
            <person name="Blanco E."/>
            <person name="Bosak S.A."/>
            <person name="Bradley R.K."/>
            <person name="Brand A.D."/>
            <person name="Brent M.R."/>
            <person name="Brooks A.N."/>
            <person name="Brown R.H."/>
            <person name="Butlin R.K."/>
            <person name="Caggese C."/>
            <person name="Calvi B.R."/>
            <person name="Bernardo de Carvalho A."/>
            <person name="Caspi A."/>
            <person name="Castrezana S."/>
            <person name="Celniker S.E."/>
            <person name="Chang J.L."/>
            <person name="Chapple C."/>
            <person name="Chatterji S."/>
            <person name="Chinwalla A."/>
            <person name="Civetta A."/>
            <person name="Clifton S.W."/>
            <person name="Comeron J.M."/>
            <person name="Costello J.C."/>
            <person name="Coyne J.A."/>
            <person name="Daub J."/>
            <person name="David R.G."/>
            <person name="Delcher A.L."/>
            <person name="Delehaunty K."/>
            <person name="Do C.B."/>
            <person name="Ebling H."/>
            <person name="Edwards K."/>
            <person name="Eickbush T."/>
            <person name="Evans J.D."/>
            <person name="Filipski A."/>
            <person name="Findeiss S."/>
            <person name="Freyhult E."/>
            <person name="Fulton L."/>
            <person name="Fulton R."/>
            <person name="Garcia A.C."/>
            <person name="Gardiner A."/>
            <person name="Garfield D.A."/>
            <person name="Garvin B.E."/>
            <person name="Gibson G."/>
            <person name="Gilbert D."/>
            <person name="Gnerre S."/>
            <person name="Godfrey J."/>
            <person name="Good R."/>
            <person name="Gotea V."/>
            <person name="Gravely B."/>
            <person name="Greenberg A.J."/>
            <person name="Griffiths-Jones S."/>
            <person name="Gross S."/>
            <person name="Guigo R."/>
            <person name="Gustafson E.A."/>
            <person name="Haerty W."/>
            <person name="Hahn M.W."/>
            <person name="Halligan D.L."/>
            <person name="Halpern A.L."/>
            <person name="Halter G.M."/>
            <person name="Han M.V."/>
            <person name="Heger A."/>
            <person name="Hillier L."/>
            <person name="Hinrichs A.S."/>
            <person name="Holmes I."/>
            <person name="Hoskins R.A."/>
            <person name="Hubisz M.J."/>
            <person name="Hultmark D."/>
            <person name="Huntley M.A."/>
            <person name="Jaffe D.B."/>
            <person name="Jagadeeshan S."/>
            <person name="Jeck W.R."/>
            <person name="Johnson J."/>
            <person name="Jones C.D."/>
            <person name="Jordan W.C."/>
            <person name="Karpen G.H."/>
            <person name="Kataoka E."/>
            <person name="Keightley P.D."/>
            <person name="Kheradpour P."/>
            <person name="Kirkness E.F."/>
            <person name="Koerich L.B."/>
            <person name="Kristiansen K."/>
            <person name="Kudrna D."/>
            <person name="Kulathinal R.J."/>
            <person name="Kumar S."/>
            <person name="Kwok R."/>
            <person name="Lander E."/>
            <person name="Langley C.H."/>
            <person name="Lapoint R."/>
            <person name="Lazzaro B.P."/>
            <person name="Lee S.J."/>
            <person name="Levesque L."/>
            <person name="Li R."/>
            <person name="Lin C.F."/>
            <person name="Lin M.F."/>
            <person name="Lindblad-Toh K."/>
            <person name="Llopart A."/>
            <person name="Long M."/>
            <person name="Low L."/>
            <person name="Lozovsky E."/>
            <person name="Lu J."/>
            <person name="Luo M."/>
            <person name="Machado C.A."/>
            <person name="Makalowski W."/>
            <person name="Marzo M."/>
            <person name="Matsuda M."/>
            <person name="Matzkin L."/>
            <person name="McAllister B."/>
            <person name="McBride C.S."/>
            <person name="McKernan B."/>
            <person name="McKernan K."/>
            <person name="Mendez-Lago M."/>
            <person name="Minx P."/>
            <person name="Mollenhauer M.U."/>
            <person name="Montooth K."/>
            <person name="Mount S.M."/>
            <person name="Mu X."/>
            <person name="Myers E."/>
            <person name="Negre B."/>
            <person name="Newfeld S."/>
            <person name="Nielsen R."/>
            <person name="Noor M.A."/>
            <person name="O'Grady P."/>
            <person name="Pachter L."/>
            <person name="Papaceit M."/>
            <person name="Parisi M.J."/>
            <person name="Parisi M."/>
            <person name="Parts L."/>
            <person name="Pedersen J.S."/>
            <person name="Pesole G."/>
            <person name="Phillippy A.M."/>
            <person name="Ponting C.P."/>
            <person name="Pop M."/>
            <person name="Porcelli D."/>
            <person name="Powell J.R."/>
            <person name="Prohaska S."/>
            <person name="Pruitt K."/>
            <person name="Puig M."/>
            <person name="Quesneville H."/>
            <person name="Ram K.R."/>
            <person name="Rand D."/>
            <person name="Rasmussen M.D."/>
            <person name="Reed L.K."/>
            <person name="Reenan R."/>
            <person name="Reily A."/>
            <person name="Remington K.A."/>
            <person name="Rieger T.T."/>
            <person name="Ritchie M.G."/>
            <person name="Robin C."/>
            <person name="Rogers Y.H."/>
            <person name="Rohde C."/>
            <person name="Rozas J."/>
            <person name="Rubenfield M.J."/>
            <person name="Ruiz A."/>
            <person name="Russo S."/>
            <person name="Salzberg S.L."/>
            <person name="Sanchez-Gracia A."/>
            <person name="Saranga D.J."/>
            <person name="Sato H."/>
            <person name="Schaeffer S.W."/>
            <person name="Schatz M.C."/>
            <person name="Schlenke T."/>
            <person name="Schwartz R."/>
            <person name="Segarra C."/>
            <person name="Singh R.S."/>
            <person name="Sirot L."/>
            <person name="Sirota M."/>
            <person name="Sisneros N.B."/>
            <person name="Smith C.D."/>
            <person name="Smith T.F."/>
            <person name="Spieth J."/>
            <person name="Stage D.E."/>
            <person name="Stark A."/>
            <person name="Stephan W."/>
            <person name="Strausberg R.L."/>
            <person name="Strempel S."/>
            <person name="Sturgill D."/>
            <person name="Sutton G."/>
            <person name="Sutton G.G."/>
            <person name="Tao W."/>
            <person name="Teichmann S."/>
            <person name="Tobari Y.N."/>
            <person name="Tomimura Y."/>
            <person name="Tsolas J.M."/>
            <person name="Valente V.L."/>
            <person name="Venter E."/>
            <person name="Venter J.C."/>
            <person name="Vicario S."/>
            <person name="Vieira F.G."/>
            <person name="Vilella A.J."/>
            <person name="Villasante A."/>
            <person name="Walenz B."/>
            <person name="Wang J."/>
            <person name="Wasserman M."/>
            <person name="Watts T."/>
            <person name="Wilson D."/>
            <person name="Wilson R.K."/>
            <person name="Wing R.A."/>
            <person name="Wolfner M.F."/>
            <person name="Wong A."/>
            <person name="Wong G.K."/>
            <person name="Wu C.I."/>
            <person name="Wu G."/>
            <person name="Yamamoto D."/>
            <person name="Yang H.P."/>
            <person name="Yang S.P."/>
            <person name="Yorke J.A."/>
            <person name="Yoshida K."/>
            <person name="Zdobnov E."/>
            <person name="Zhang P."/>
            <person name="Zhang Y."/>
            <person name="Zimin A.V."/>
            <person name="Baldwin J."/>
            <person name="Abdouelleil A."/>
            <person name="Abdulkadir J."/>
            <person name="Abebe A."/>
            <person name="Abera B."/>
            <person name="Abreu J."/>
            <person name="Acer S.C."/>
            <person name="Aftuck L."/>
            <person name="Alexander A."/>
            <person name="An P."/>
            <person name="Anderson E."/>
            <person name="Anderson S."/>
            <person name="Arachi H."/>
            <person name="Azer M."/>
            <person name="Bachantsang P."/>
            <person name="Barry A."/>
            <person name="Bayul T."/>
            <person name="Berlin A."/>
            <person name="Bessette D."/>
            <person name="Bloom T."/>
            <person name="Blye J."/>
            <person name="Boguslavskiy L."/>
            <person name="Bonnet C."/>
            <person name="Boukhgalter B."/>
            <person name="Bourzgui I."/>
            <person name="Brown A."/>
            <person name="Cahill P."/>
            <person name="Channer S."/>
            <person name="Cheshatsang Y."/>
            <person name="Chuda L."/>
            <person name="Citroen M."/>
            <person name="Collymore A."/>
            <person name="Cooke P."/>
            <person name="Costello M."/>
            <person name="D'Aco K."/>
            <person name="Daza R."/>
            <person name="De Haan G."/>
            <person name="DeGray S."/>
            <person name="DeMaso C."/>
            <person name="Dhargay N."/>
            <person name="Dooley K."/>
            <person name="Dooley E."/>
            <person name="Doricent M."/>
            <person name="Dorje P."/>
            <person name="Dorjee K."/>
            <person name="Dupes A."/>
            <person name="Elong R."/>
            <person name="Falk J."/>
            <person name="Farina A."/>
            <person name="Faro S."/>
            <person name="Ferguson D."/>
            <person name="Fisher S."/>
            <person name="Foley C.D."/>
            <person name="Franke A."/>
            <person name="Friedrich D."/>
            <person name="Gadbois L."/>
            <person name="Gearin G."/>
            <person name="Gearin C.R."/>
            <person name="Giannoukos G."/>
            <person name="Goode T."/>
            <person name="Graham J."/>
            <person name="Grandbois E."/>
            <person name="Grewal S."/>
            <person name="Gyaltsen K."/>
            <person name="Hafez N."/>
            <person name="Hagos B."/>
            <person name="Hall J."/>
            <person name="Henson C."/>
            <person name="Hollinger A."/>
            <person name="Honan T."/>
            <person name="Huard M.D."/>
            <person name="Hughes L."/>
            <person name="Hurhula B."/>
            <person name="Husby M.E."/>
            <person name="Kamat A."/>
            <person name="Kanga B."/>
            <person name="Kashin S."/>
            <person name="Khazanovich D."/>
            <person name="Kisner P."/>
            <person name="Lance K."/>
            <person name="Lara M."/>
            <person name="Lee W."/>
            <person name="Lennon N."/>
            <person name="Letendre F."/>
            <person name="LeVine R."/>
            <person name="Lipovsky A."/>
            <person name="Liu X."/>
            <person name="Liu J."/>
            <person name="Liu S."/>
            <person name="Lokyitsang T."/>
            <person name="Lokyitsang Y."/>
            <person name="Lubonja R."/>
            <person name="Lui A."/>
            <person name="MacDonald P."/>
            <person name="Magnisalis V."/>
            <person name="Maru K."/>
            <person name="Matthews C."/>
            <person name="McCusker W."/>
            <person name="McDonough S."/>
            <person name="Mehta T."/>
            <person name="Meldrim J."/>
            <person name="Meneus L."/>
            <person name="Mihai O."/>
            <person name="Mihalev A."/>
            <person name="Mihova T."/>
            <person name="Mittelman R."/>
            <person name="Mlenga V."/>
            <person name="Montmayeur A."/>
            <person name="Mulrain L."/>
            <person name="Navidi A."/>
            <person name="Naylor J."/>
            <person name="Negash T."/>
            <person name="Nguyen T."/>
            <person name="Nguyen N."/>
            <person name="Nicol R."/>
            <person name="Norbu C."/>
            <person name="Norbu N."/>
            <person name="Novod N."/>
            <person name="O'Neill B."/>
            <person name="Osman S."/>
            <person name="Markiewicz E."/>
            <person name="Oyono O.L."/>
            <person name="Patti C."/>
            <person name="Phunkhang P."/>
            <person name="Pierre F."/>
            <person name="Priest M."/>
            <person name="Raghuraman S."/>
            <person name="Rege F."/>
            <person name="Reyes R."/>
            <person name="Rise C."/>
            <person name="Rogov P."/>
            <person name="Ross K."/>
            <person name="Ryan E."/>
            <person name="Settipalli S."/>
            <person name="Shea T."/>
            <person name="Sherpa N."/>
            <person name="Shi L."/>
            <person name="Shih D."/>
            <person name="Sparrow T."/>
            <person name="Spaulding J."/>
            <person name="Stalker J."/>
            <person name="Stange-Thomann N."/>
            <person name="Stavropoulos S."/>
            <person name="Stone C."/>
            <person name="Strader C."/>
            <person name="Tesfaye S."/>
            <person name="Thomson T."/>
            <person name="Thoulutsang Y."/>
            <person name="Thoulutsang D."/>
            <person name="Topham K."/>
            <person name="Topping I."/>
            <person name="Tsamla T."/>
            <person name="Vassiliev H."/>
            <person name="Vo A."/>
            <person name="Wangchuk T."/>
            <person name="Wangdi T."/>
            <person name="Weiand M."/>
            <person name="Wilkinson J."/>
            <person name="Wilson A."/>
            <person name="Yadav S."/>
            <person name="Young G."/>
            <person name="Yu Q."/>
            <person name="Zembek L."/>
            <person name="Zhong D."/>
            <person name="Zimmer A."/>
            <person name="Zwirko Z."/>
            <person name="Jaffe D.B."/>
            <person name="Alvarez P."/>
            <person name="Brockman W."/>
            <person name="Butler J."/>
            <person name="Chin C."/>
            <person name="Gnerre S."/>
            <person name="Grabherr M."/>
            <person name="Kleber M."/>
            <person name="Mauceli E."/>
            <person name="MacCallum I."/>
        </authorList>
    </citation>
    <scope>NUCLEOTIDE SEQUENCE [LARGE SCALE GENOMIC DNA]</scope>
    <source>
        <strain evidence="4">white501</strain>
    </source>
</reference>
<dbReference type="AlphaFoldDB" id="B4QYW9"/>
<accession>B4QYW9</accession>
<dbReference type="InterPro" id="IPR011990">
    <property type="entry name" value="TPR-like_helical_dom_sf"/>
</dbReference>
<dbReference type="PANTHER" id="PTHR46540:SF1">
    <property type="entry name" value="TETRATRICOPEPTIDE REPEAT PROTEIN 12"/>
    <property type="match status" value="1"/>
</dbReference>
<dbReference type="OrthoDB" id="2017782at2759"/>
<evidence type="ECO:0000313" key="3">
    <source>
        <dbReference type="EMBL" id="EDX11909.1"/>
    </source>
</evidence>
<dbReference type="GO" id="GO:0005813">
    <property type="term" value="C:centrosome"/>
    <property type="evidence" value="ECO:0007669"/>
    <property type="project" value="TreeGrafter"/>
</dbReference>
<keyword evidence="1" id="KW-0802">TPR repeat</keyword>